<evidence type="ECO:0000256" key="4">
    <source>
        <dbReference type="ARBA" id="ARBA00023002"/>
    </source>
</evidence>
<feature type="domain" description="TauD/TfdA-like" evidence="6">
    <location>
        <begin position="108"/>
        <end position="386"/>
    </location>
</feature>
<dbReference type="VEuPathDB" id="FungiDB:I302_02115"/>
<evidence type="ECO:0000256" key="1">
    <source>
        <dbReference type="ARBA" id="ARBA00005896"/>
    </source>
</evidence>
<dbReference type="FunFam" id="3.60.130.10:FF:000003">
    <property type="entry name" value="Alpha-ketoglutarate-dependent taurine dioxygenase"/>
    <property type="match status" value="1"/>
</dbReference>
<sequence length="394" mass="44390">MSYTTTTVEHLPSKEEITTRVSRLRLVGDHEPEVHNNGEEQRPVREDIGLTTKTVADALMLSKGPKYPAYLPVWDKTKFPDWEEVPYVDPGSRATSDKRNLFLPGSTHRQITPAIGEEIEGVQLSQLDSKGLDDLALLAAERGLLVFRKQDFKDIGPEKQLEIVRHFGRLHIHPVTHHLGSVSLTLVNQMHVVYRDPKDSTISRYVKPNEVQKISSVSWHADHVAEIQPPGITFFFALEAPPAGGDTIFASATEAYNRLSDEFKKRLEGLLVVHTNKDMLAHSEASGGPVRFSPKETLHPLVRTHPVTGEKILAIHGGHATRIYGYKQEESDYLFNFLLDVLAKGHDFQTRVHYEEGTVAVWDNRTVIHSALYDFKGDERRHVVRIAAMADKPK</sequence>
<reference evidence="7" key="1">
    <citation type="submission" date="2013-07" db="EMBL/GenBank/DDBJ databases">
        <title>The Genome Sequence of Cryptococcus bestiolae CBS10118.</title>
        <authorList>
            <consortium name="The Broad Institute Genome Sequencing Platform"/>
            <person name="Cuomo C."/>
            <person name="Litvintseva A."/>
            <person name="Chen Y."/>
            <person name="Heitman J."/>
            <person name="Sun S."/>
            <person name="Springer D."/>
            <person name="Dromer F."/>
            <person name="Young S.K."/>
            <person name="Zeng Q."/>
            <person name="Gargeya S."/>
            <person name="Fitzgerald M."/>
            <person name="Abouelleil A."/>
            <person name="Alvarado L."/>
            <person name="Berlin A.M."/>
            <person name="Chapman S.B."/>
            <person name="Dewar J."/>
            <person name="Goldberg J."/>
            <person name="Griggs A."/>
            <person name="Gujja S."/>
            <person name="Hansen M."/>
            <person name="Howarth C."/>
            <person name="Imamovic A."/>
            <person name="Larimer J."/>
            <person name="McCowan C."/>
            <person name="Murphy C."/>
            <person name="Pearson M."/>
            <person name="Priest M."/>
            <person name="Roberts A."/>
            <person name="Saif S."/>
            <person name="Shea T."/>
            <person name="Sykes S."/>
            <person name="Wortman J."/>
            <person name="Nusbaum C."/>
            <person name="Birren B."/>
        </authorList>
    </citation>
    <scope>NUCLEOTIDE SEQUENCE [LARGE SCALE GENOMIC DNA]</scope>
    <source>
        <strain evidence="7">CBS 10118</strain>
    </source>
</reference>
<evidence type="ECO:0000256" key="5">
    <source>
        <dbReference type="ARBA" id="ARBA00023004"/>
    </source>
</evidence>
<keyword evidence="3" id="KW-0223">Dioxygenase</keyword>
<dbReference type="PANTHER" id="PTHR30468:SF1">
    <property type="entry name" value="ALPHA-KETOGLUTARATE-DEPENDENT SULFONATE DIOXYGENASE"/>
    <property type="match status" value="1"/>
</dbReference>
<dbReference type="STRING" id="1296100.A0A1B9G8B4"/>
<dbReference type="AlphaFoldDB" id="A0A1B9G8B4"/>
<keyword evidence="4" id="KW-0560">Oxidoreductase</keyword>
<accession>A0A1B9G8B4</accession>
<evidence type="ECO:0000259" key="6">
    <source>
        <dbReference type="Pfam" id="PF02668"/>
    </source>
</evidence>
<proteinExistence type="inferred from homology"/>
<keyword evidence="5" id="KW-0408">Iron</keyword>
<reference evidence="7" key="2">
    <citation type="submission" date="2014-01" db="EMBL/GenBank/DDBJ databases">
        <title>Evolution of pathogenesis and genome organization in the Tremellales.</title>
        <authorList>
            <person name="Cuomo C."/>
            <person name="Litvintseva A."/>
            <person name="Heitman J."/>
            <person name="Chen Y."/>
            <person name="Sun S."/>
            <person name="Springer D."/>
            <person name="Dromer F."/>
            <person name="Young S."/>
            <person name="Zeng Q."/>
            <person name="Chapman S."/>
            <person name="Gujja S."/>
            <person name="Saif S."/>
            <person name="Birren B."/>
        </authorList>
    </citation>
    <scope>NUCLEOTIDE SEQUENCE</scope>
    <source>
        <strain evidence="7">CBS 10118</strain>
    </source>
</reference>
<dbReference type="EMBL" id="KI894019">
    <property type="protein sequence ID" value="OCF27274.1"/>
    <property type="molecule type" value="Genomic_DNA"/>
</dbReference>
<dbReference type="InterPro" id="IPR003819">
    <property type="entry name" value="TauD/TfdA-like"/>
</dbReference>
<gene>
    <name evidence="7" type="ORF">I302_02115</name>
</gene>
<dbReference type="PANTHER" id="PTHR30468">
    <property type="entry name" value="ALPHA-KETOGLUTARATE-DEPENDENT SULFONATE DIOXYGENASE"/>
    <property type="match status" value="1"/>
</dbReference>
<organism evidence="7">
    <name type="scientific">Kwoniella bestiolae CBS 10118</name>
    <dbReference type="NCBI Taxonomy" id="1296100"/>
    <lineage>
        <taxon>Eukaryota</taxon>
        <taxon>Fungi</taxon>
        <taxon>Dikarya</taxon>
        <taxon>Basidiomycota</taxon>
        <taxon>Agaricomycotina</taxon>
        <taxon>Tremellomycetes</taxon>
        <taxon>Tremellales</taxon>
        <taxon>Cryptococcaceae</taxon>
        <taxon>Kwoniella</taxon>
    </lineage>
</organism>
<dbReference type="InterPro" id="IPR051323">
    <property type="entry name" value="AtsK-like"/>
</dbReference>
<keyword evidence="2" id="KW-0479">Metal-binding</keyword>
<dbReference type="SUPFAM" id="SSF51197">
    <property type="entry name" value="Clavaminate synthase-like"/>
    <property type="match status" value="1"/>
</dbReference>
<dbReference type="GO" id="GO:0046872">
    <property type="term" value="F:metal ion binding"/>
    <property type="evidence" value="ECO:0007669"/>
    <property type="project" value="UniProtKB-KW"/>
</dbReference>
<dbReference type="GO" id="GO:0005737">
    <property type="term" value="C:cytoplasm"/>
    <property type="evidence" value="ECO:0007669"/>
    <property type="project" value="TreeGrafter"/>
</dbReference>
<dbReference type="Gene3D" id="3.60.130.10">
    <property type="entry name" value="Clavaminate synthase-like"/>
    <property type="match status" value="1"/>
</dbReference>
<evidence type="ECO:0000313" key="7">
    <source>
        <dbReference type="EMBL" id="OCF27274.1"/>
    </source>
</evidence>
<dbReference type="GO" id="GO:0016706">
    <property type="term" value="F:2-oxoglutarate-dependent dioxygenase activity"/>
    <property type="evidence" value="ECO:0007669"/>
    <property type="project" value="TreeGrafter"/>
</dbReference>
<protein>
    <recommendedName>
        <fullName evidence="6">TauD/TfdA-like domain-containing protein</fullName>
    </recommendedName>
</protein>
<dbReference type="InterPro" id="IPR042098">
    <property type="entry name" value="TauD-like_sf"/>
</dbReference>
<name>A0A1B9G8B4_9TREE</name>
<evidence type="ECO:0000256" key="3">
    <source>
        <dbReference type="ARBA" id="ARBA00022964"/>
    </source>
</evidence>
<dbReference type="Pfam" id="PF02668">
    <property type="entry name" value="TauD"/>
    <property type="match status" value="1"/>
</dbReference>
<dbReference type="OrthoDB" id="10257314at2759"/>
<evidence type="ECO:0000256" key="2">
    <source>
        <dbReference type="ARBA" id="ARBA00022723"/>
    </source>
</evidence>
<comment type="similarity">
    <text evidence="1">Belongs to the TfdA dioxygenase family.</text>
</comment>